<accession>A0ABR4QKL5</accession>
<organism evidence="2 3">
    <name type="scientific">Taenia crassiceps</name>
    <dbReference type="NCBI Taxonomy" id="6207"/>
    <lineage>
        <taxon>Eukaryota</taxon>
        <taxon>Metazoa</taxon>
        <taxon>Spiralia</taxon>
        <taxon>Lophotrochozoa</taxon>
        <taxon>Platyhelminthes</taxon>
        <taxon>Cestoda</taxon>
        <taxon>Eucestoda</taxon>
        <taxon>Cyclophyllidea</taxon>
        <taxon>Taeniidae</taxon>
        <taxon>Taenia</taxon>
    </lineage>
</organism>
<evidence type="ECO:0000313" key="3">
    <source>
        <dbReference type="Proteomes" id="UP001651158"/>
    </source>
</evidence>
<sequence length="86" mass="9609">MESSGAAFRIHISEGIKERLDELGGYHVEFRGKIEFTDGVETKSYWLSSSDYFHKPLPKPPPLLTGESHGLACLYPEAAKIPSQMK</sequence>
<gene>
    <name evidence="2" type="ORF">TcWFU_003390</name>
</gene>
<keyword evidence="3" id="KW-1185">Reference proteome</keyword>
<name>A0ABR4QKL5_9CEST</name>
<keyword evidence="1" id="KW-0456">Lyase</keyword>
<evidence type="ECO:0000256" key="1">
    <source>
        <dbReference type="ARBA" id="ARBA00023239"/>
    </source>
</evidence>
<dbReference type="EMBL" id="JAKROA010000002">
    <property type="protein sequence ID" value="KAL5110096.1"/>
    <property type="molecule type" value="Genomic_DNA"/>
</dbReference>
<proteinExistence type="predicted"/>
<dbReference type="InterPro" id="IPR029787">
    <property type="entry name" value="Nucleotide_cyclase"/>
</dbReference>
<reference evidence="2 3" key="1">
    <citation type="journal article" date="2022" name="Front. Cell. Infect. Microbiol.">
        <title>The Genomes of Two Strains of Taenia crassiceps the Animal Model for the Study of Human Cysticercosis.</title>
        <authorList>
            <person name="Bobes R.J."/>
            <person name="Estrada K."/>
            <person name="Rios-Valencia D.G."/>
            <person name="Calderon-Gallegos A."/>
            <person name="de la Torre P."/>
            <person name="Carrero J.C."/>
            <person name="Sanchez-Flores A."/>
            <person name="Laclette J.P."/>
        </authorList>
    </citation>
    <scope>NUCLEOTIDE SEQUENCE [LARGE SCALE GENOMIC DNA]</scope>
    <source>
        <strain evidence="2">WFUcys</strain>
    </source>
</reference>
<protein>
    <submittedName>
        <fullName evidence="2">Retinal guanylyl cyclase 1</fullName>
    </submittedName>
</protein>
<comment type="caution">
    <text evidence="2">The sequence shown here is derived from an EMBL/GenBank/DDBJ whole genome shotgun (WGS) entry which is preliminary data.</text>
</comment>
<dbReference type="Gene3D" id="3.30.70.1230">
    <property type="entry name" value="Nucleotide cyclase"/>
    <property type="match status" value="1"/>
</dbReference>
<dbReference type="Proteomes" id="UP001651158">
    <property type="component" value="Unassembled WGS sequence"/>
</dbReference>
<evidence type="ECO:0000313" key="2">
    <source>
        <dbReference type="EMBL" id="KAL5110096.1"/>
    </source>
</evidence>